<dbReference type="Proteomes" id="UP000198864">
    <property type="component" value="Unassembled WGS sequence"/>
</dbReference>
<gene>
    <name evidence="2" type="ORF">GA0070561_4793</name>
</gene>
<feature type="transmembrane region" description="Helical" evidence="1">
    <location>
        <begin position="76"/>
        <end position="99"/>
    </location>
</feature>
<proteinExistence type="predicted"/>
<evidence type="ECO:0000313" key="2">
    <source>
        <dbReference type="EMBL" id="SCF26701.1"/>
    </source>
</evidence>
<keyword evidence="1" id="KW-0812">Transmembrane</keyword>
<protein>
    <submittedName>
        <fullName evidence="2">Uncharacterized protein</fullName>
    </submittedName>
</protein>
<sequence length="357" mass="37936">MTAATGSTDDHSLERHYRKLLLAYPGRYRQRYATEMITTLLEMAAPGQRRPRPGEALHLLASGVRHRLRLPARRPLAVIAAVLLALTMGAFGGAAGSWAGSQTFADLPDDATIASLAQRASGAASDSIQLRVASPWLEESISTATEVDGAWDAEKARQRFAADGWSVSDITPLGGKAVAFNSDSRSFVDLPMRNSTFSAKSNGLTLQVRGYLTADHGSVHLDGWAQSRPMFLPLIVTGILIGLVVGWLFAAALAYRIVEASAERRRASAGLWAVALVALALPAVALYGNVLRAFRDHGDVGPVFTVHSAFTPGSYYPLGPAWQILALTIAGAVLAGAAIWLARPDSQPETQEAAIAS</sequence>
<keyword evidence="1" id="KW-1133">Transmembrane helix</keyword>
<dbReference type="RefSeq" id="WP_091404074.1">
    <property type="nucleotide sequence ID" value="NZ_FMCR01000005.1"/>
</dbReference>
<keyword evidence="1" id="KW-0472">Membrane</keyword>
<dbReference type="STRING" id="285676.GA0070561_4793"/>
<accession>A0A1C4Z296</accession>
<feature type="transmembrane region" description="Helical" evidence="1">
    <location>
        <begin position="267"/>
        <end position="287"/>
    </location>
</feature>
<feature type="transmembrane region" description="Helical" evidence="1">
    <location>
        <begin position="230"/>
        <end position="255"/>
    </location>
</feature>
<name>A0A1C4Z296_9ACTN</name>
<organism evidence="2 3">
    <name type="scientific">Micromonospora saelicesensis</name>
    <dbReference type="NCBI Taxonomy" id="285676"/>
    <lineage>
        <taxon>Bacteria</taxon>
        <taxon>Bacillati</taxon>
        <taxon>Actinomycetota</taxon>
        <taxon>Actinomycetes</taxon>
        <taxon>Micromonosporales</taxon>
        <taxon>Micromonosporaceae</taxon>
        <taxon>Micromonospora</taxon>
    </lineage>
</organism>
<dbReference type="AlphaFoldDB" id="A0A1C4Z296"/>
<reference evidence="2 3" key="1">
    <citation type="submission" date="2016-06" db="EMBL/GenBank/DDBJ databases">
        <authorList>
            <person name="Kjaerup R.B."/>
            <person name="Dalgaard T.S."/>
            <person name="Juul-Madsen H.R."/>
        </authorList>
    </citation>
    <scope>NUCLEOTIDE SEQUENCE [LARGE SCALE GENOMIC DNA]</scope>
    <source>
        <strain evidence="2 3">DSM 44871</strain>
    </source>
</reference>
<evidence type="ECO:0000256" key="1">
    <source>
        <dbReference type="SAM" id="Phobius"/>
    </source>
</evidence>
<feature type="transmembrane region" description="Helical" evidence="1">
    <location>
        <begin position="321"/>
        <end position="342"/>
    </location>
</feature>
<dbReference type="EMBL" id="FMCR01000005">
    <property type="protein sequence ID" value="SCF26701.1"/>
    <property type="molecule type" value="Genomic_DNA"/>
</dbReference>
<evidence type="ECO:0000313" key="3">
    <source>
        <dbReference type="Proteomes" id="UP000198864"/>
    </source>
</evidence>